<dbReference type="CDD" id="cd01671">
    <property type="entry name" value="CARD"/>
    <property type="match status" value="1"/>
</dbReference>
<feature type="compositionally biased region" description="Low complexity" evidence="1">
    <location>
        <begin position="203"/>
        <end position="222"/>
    </location>
</feature>
<feature type="domain" description="CARD" evidence="2">
    <location>
        <begin position="1"/>
        <end position="101"/>
    </location>
</feature>
<protein>
    <submittedName>
        <fullName evidence="4">CARD domain-containing protein</fullName>
    </submittedName>
</protein>
<feature type="compositionally biased region" description="Basic and acidic residues" evidence="1">
    <location>
        <begin position="144"/>
        <end position="155"/>
    </location>
</feature>
<dbReference type="Proteomes" id="UP000887566">
    <property type="component" value="Unplaced"/>
</dbReference>
<dbReference type="WBParaSite" id="PSAMB.scaffold88size82278.g1687.t1">
    <property type="protein sequence ID" value="PSAMB.scaffold88size82278.g1687.t1"/>
    <property type="gene ID" value="PSAMB.scaffold88size82278.g1687"/>
</dbReference>
<proteinExistence type="predicted"/>
<reference evidence="4" key="1">
    <citation type="submission" date="2022-11" db="UniProtKB">
        <authorList>
            <consortium name="WormBaseParasite"/>
        </authorList>
    </citation>
    <scope>IDENTIFICATION</scope>
</reference>
<sequence length="231" mass="25946">MKKEHRELLIKCQPQLIQSIVSSRCLEDLLGHLTSQSKHGNDGLTPSNIRKIREEKHTHEDDMVKMFLDVLCTKSEVAYNRFINIIIDNNQTRLINILNSELPSDPQIRNESSTLAASTSSTLASSRKRRTPLDDNQEGFSDIFDSRRIESEKAMPAELTMPSTSSSSIHESFTQDNRDNKGNQMNGGNFEGAIFNQQIYNYAPPSREAPSSSSSVSSQPSAEDWQQKLAT</sequence>
<dbReference type="SUPFAM" id="SSF47986">
    <property type="entry name" value="DEATH domain"/>
    <property type="match status" value="1"/>
</dbReference>
<feature type="compositionally biased region" description="Low complexity" evidence="1">
    <location>
        <begin position="112"/>
        <end position="125"/>
    </location>
</feature>
<feature type="region of interest" description="Disordered" evidence="1">
    <location>
        <begin position="103"/>
        <end position="231"/>
    </location>
</feature>
<keyword evidence="3" id="KW-1185">Reference proteome</keyword>
<name>A0A914XMU2_9BILA</name>
<dbReference type="Gene3D" id="1.10.533.10">
    <property type="entry name" value="Death Domain, Fas"/>
    <property type="match status" value="1"/>
</dbReference>
<organism evidence="3 4">
    <name type="scientific">Plectus sambesii</name>
    <dbReference type="NCBI Taxonomy" id="2011161"/>
    <lineage>
        <taxon>Eukaryota</taxon>
        <taxon>Metazoa</taxon>
        <taxon>Ecdysozoa</taxon>
        <taxon>Nematoda</taxon>
        <taxon>Chromadorea</taxon>
        <taxon>Plectida</taxon>
        <taxon>Plectina</taxon>
        <taxon>Plectoidea</taxon>
        <taxon>Plectidae</taxon>
        <taxon>Plectus</taxon>
    </lineage>
</organism>
<dbReference type="AlphaFoldDB" id="A0A914XMU2"/>
<evidence type="ECO:0000259" key="2">
    <source>
        <dbReference type="PROSITE" id="PS50209"/>
    </source>
</evidence>
<dbReference type="PROSITE" id="PS50209">
    <property type="entry name" value="CARD"/>
    <property type="match status" value="1"/>
</dbReference>
<dbReference type="InterPro" id="IPR011029">
    <property type="entry name" value="DEATH-like_dom_sf"/>
</dbReference>
<evidence type="ECO:0000313" key="4">
    <source>
        <dbReference type="WBParaSite" id="PSAMB.scaffold88size82278.g1687.t1"/>
    </source>
</evidence>
<evidence type="ECO:0000256" key="1">
    <source>
        <dbReference type="SAM" id="MobiDB-lite"/>
    </source>
</evidence>
<dbReference type="InterPro" id="IPR001315">
    <property type="entry name" value="CARD"/>
</dbReference>
<evidence type="ECO:0000313" key="3">
    <source>
        <dbReference type="Proteomes" id="UP000887566"/>
    </source>
</evidence>
<dbReference type="GO" id="GO:0042981">
    <property type="term" value="P:regulation of apoptotic process"/>
    <property type="evidence" value="ECO:0007669"/>
    <property type="project" value="InterPro"/>
</dbReference>
<accession>A0A914XMU2</accession>